<evidence type="ECO:0000313" key="1">
    <source>
        <dbReference type="EMBL" id="MBB6455294.1"/>
    </source>
</evidence>
<dbReference type="SUPFAM" id="SSF140663">
    <property type="entry name" value="TTHA0068-like"/>
    <property type="match status" value="1"/>
</dbReference>
<dbReference type="Gene3D" id="1.10.3450.10">
    <property type="entry name" value="TTHA0068-like"/>
    <property type="match status" value="1"/>
</dbReference>
<reference evidence="1 2" key="1">
    <citation type="submission" date="2020-08" db="EMBL/GenBank/DDBJ databases">
        <title>Genomic Encyclopedia of Type Strains, Phase IV (KMG-IV): sequencing the most valuable type-strain genomes for metagenomic binning, comparative biology and taxonomic classification.</title>
        <authorList>
            <person name="Goeker M."/>
        </authorList>
    </citation>
    <scope>NUCLEOTIDE SEQUENCE [LARGE SCALE GENOMIC DNA]</scope>
    <source>
        <strain evidence="1 2">DSM 19612</strain>
    </source>
</reference>
<gene>
    <name evidence="1" type="ORF">HNQ94_003794</name>
</gene>
<dbReference type="PANTHER" id="PTHR34796">
    <property type="entry name" value="EXPRESSED PROTEIN"/>
    <property type="match status" value="1"/>
</dbReference>
<evidence type="ECO:0008006" key="3">
    <source>
        <dbReference type="Google" id="ProtNLM"/>
    </source>
</evidence>
<dbReference type="Proteomes" id="UP000581688">
    <property type="component" value="Unassembled WGS sequence"/>
</dbReference>
<name>A0A841QAI3_9BACI</name>
<dbReference type="EMBL" id="JACHGH010000018">
    <property type="protein sequence ID" value="MBB6455294.1"/>
    <property type="molecule type" value="Genomic_DNA"/>
</dbReference>
<comment type="caution">
    <text evidence="1">The sequence shown here is derived from an EMBL/GenBank/DDBJ whole genome shotgun (WGS) entry which is preliminary data.</text>
</comment>
<dbReference type="InterPro" id="IPR023203">
    <property type="entry name" value="TTHA0068_sf"/>
</dbReference>
<evidence type="ECO:0000313" key="2">
    <source>
        <dbReference type="Proteomes" id="UP000581688"/>
    </source>
</evidence>
<keyword evidence="2" id="KW-1185">Reference proteome</keyword>
<dbReference type="InterPro" id="IPR005500">
    <property type="entry name" value="DUF309"/>
</dbReference>
<dbReference type="AlphaFoldDB" id="A0A841QAI3"/>
<organism evidence="1 2">
    <name type="scientific">Salirhabdus euzebyi</name>
    <dbReference type="NCBI Taxonomy" id="394506"/>
    <lineage>
        <taxon>Bacteria</taxon>
        <taxon>Bacillati</taxon>
        <taxon>Bacillota</taxon>
        <taxon>Bacilli</taxon>
        <taxon>Bacillales</taxon>
        <taxon>Bacillaceae</taxon>
        <taxon>Salirhabdus</taxon>
    </lineage>
</organism>
<proteinExistence type="predicted"/>
<dbReference type="Pfam" id="PF03745">
    <property type="entry name" value="DUF309"/>
    <property type="match status" value="1"/>
</dbReference>
<dbReference type="PANTHER" id="PTHR34796:SF1">
    <property type="entry name" value="EXPRESSED PROTEIN"/>
    <property type="match status" value="1"/>
</dbReference>
<protein>
    <recommendedName>
        <fullName evidence="3">DUF309 domain-containing protein</fullName>
    </recommendedName>
</protein>
<dbReference type="RefSeq" id="WP_174497766.1">
    <property type="nucleotide sequence ID" value="NZ_CADDWK010000019.1"/>
</dbReference>
<accession>A0A841QAI3</accession>
<sequence>MYDSAYIDYLAHLLGTRDYFECHEILEEHWKKEIPLERDSIWVAFIQLAVALYHHRRGNYLGGIRLIKKSQDKFHKHRDLIEANFGLQRQSLFELLDEIQEKIIQHKPYESINLPINDAKLKALVQEKCKKWGCQFESKSNLNDEFLIHKHKLRER</sequence>